<evidence type="ECO:0000256" key="4">
    <source>
        <dbReference type="ARBA" id="ARBA00022691"/>
    </source>
</evidence>
<dbReference type="InterPro" id="IPR002052">
    <property type="entry name" value="DNA_methylase_N6_adenine_CS"/>
</dbReference>
<keyword evidence="9" id="KW-1185">Reference proteome</keyword>
<dbReference type="GO" id="GO:0032259">
    <property type="term" value="P:methylation"/>
    <property type="evidence" value="ECO:0007669"/>
    <property type="project" value="UniProtKB-KW"/>
</dbReference>
<dbReference type="OrthoDB" id="9800643at2"/>
<feature type="domain" description="Methyltransferase small" evidence="6">
    <location>
        <begin position="126"/>
        <end position="206"/>
    </location>
</feature>
<dbReference type="Gene3D" id="3.40.50.150">
    <property type="entry name" value="Vaccinia Virus protein VP39"/>
    <property type="match status" value="1"/>
</dbReference>
<dbReference type="Pfam" id="PF17827">
    <property type="entry name" value="PrmC_N"/>
    <property type="match status" value="1"/>
</dbReference>
<sequence>MSSTASPRDSRPAARLLPDLTARLAAAGLTSPAAEARALLTHVVAGEILLAPPLTGEQVERLERLVARRLVGAPLQHVLGEMAFCHLTLASDSRALIARPETELLAEAAVRELAQMRAAGERPFLVADLGTGSGALALAIATRVPRTRVLACDIDSDALALAAVNTERYATELAAADSRVELIHADFTTWQAPAPLDLLVANPPYLPDGESPPADVRKDPRRALFGGGGDGMELPRATLKVAPRLLAPGALAIIEHHDSQGEAMRRAAHAAGLTDVQTHRDLAGRERYLTARCTAGAERGKIEP</sequence>
<dbReference type="GO" id="GO:0102559">
    <property type="term" value="F:peptide chain release factor N(5)-glutamine methyltransferase activity"/>
    <property type="evidence" value="ECO:0007669"/>
    <property type="project" value="UniProtKB-EC"/>
</dbReference>
<keyword evidence="3 8" id="KW-0808">Transferase</keyword>
<organism evidence="8 9">
    <name type="scientific">Bowdeniella nasicola</name>
    <dbReference type="NCBI Taxonomy" id="208480"/>
    <lineage>
        <taxon>Bacteria</taxon>
        <taxon>Bacillati</taxon>
        <taxon>Actinomycetota</taxon>
        <taxon>Actinomycetes</taxon>
        <taxon>Actinomycetales</taxon>
        <taxon>Actinomycetaceae</taxon>
        <taxon>Bowdeniella</taxon>
    </lineage>
</organism>
<dbReference type="InterPro" id="IPR040758">
    <property type="entry name" value="PrmC_N"/>
</dbReference>
<evidence type="ECO:0000259" key="7">
    <source>
        <dbReference type="Pfam" id="PF17827"/>
    </source>
</evidence>
<protein>
    <recommendedName>
        <fullName evidence="1">peptide chain release factor N(5)-glutamine methyltransferase</fullName>
        <ecNumber evidence="1">2.1.1.297</ecNumber>
    </recommendedName>
</protein>
<dbReference type="InterPro" id="IPR004556">
    <property type="entry name" value="HemK-like"/>
</dbReference>
<accession>A0A1H3VQL2</accession>
<dbReference type="PROSITE" id="PS00092">
    <property type="entry name" value="N6_MTASE"/>
    <property type="match status" value="1"/>
</dbReference>
<dbReference type="RefSeq" id="WP_092561058.1">
    <property type="nucleotide sequence ID" value="NZ_FNQV01000001.1"/>
</dbReference>
<comment type="catalytic activity">
    <reaction evidence="5">
        <text>L-glutaminyl-[peptide chain release factor] + S-adenosyl-L-methionine = N(5)-methyl-L-glutaminyl-[peptide chain release factor] + S-adenosyl-L-homocysteine + H(+)</text>
        <dbReference type="Rhea" id="RHEA:42896"/>
        <dbReference type="Rhea" id="RHEA-COMP:10271"/>
        <dbReference type="Rhea" id="RHEA-COMP:10272"/>
        <dbReference type="ChEBI" id="CHEBI:15378"/>
        <dbReference type="ChEBI" id="CHEBI:30011"/>
        <dbReference type="ChEBI" id="CHEBI:57856"/>
        <dbReference type="ChEBI" id="CHEBI:59789"/>
        <dbReference type="ChEBI" id="CHEBI:61891"/>
        <dbReference type="EC" id="2.1.1.297"/>
    </reaction>
</comment>
<dbReference type="EMBL" id="FNQV01000001">
    <property type="protein sequence ID" value="SDZ76981.1"/>
    <property type="molecule type" value="Genomic_DNA"/>
</dbReference>
<evidence type="ECO:0000256" key="3">
    <source>
        <dbReference type="ARBA" id="ARBA00022679"/>
    </source>
</evidence>
<evidence type="ECO:0000256" key="5">
    <source>
        <dbReference type="ARBA" id="ARBA00048391"/>
    </source>
</evidence>
<name>A0A1H3VQL2_9ACTO</name>
<dbReference type="PANTHER" id="PTHR18895:SF74">
    <property type="entry name" value="MTRF1L RELEASE FACTOR GLUTAMINE METHYLTRANSFERASE"/>
    <property type="match status" value="1"/>
</dbReference>
<dbReference type="Proteomes" id="UP000199288">
    <property type="component" value="Unassembled WGS sequence"/>
</dbReference>
<dbReference type="InterPro" id="IPR050320">
    <property type="entry name" value="N5-glutamine_MTase"/>
</dbReference>
<evidence type="ECO:0000313" key="9">
    <source>
        <dbReference type="Proteomes" id="UP000199288"/>
    </source>
</evidence>
<keyword evidence="4" id="KW-0949">S-adenosyl-L-methionine</keyword>
<keyword evidence="2 8" id="KW-0489">Methyltransferase</keyword>
<dbReference type="AlphaFoldDB" id="A0A1H3VQL2"/>
<feature type="domain" description="Release factor glutamine methyltransferase N-terminal" evidence="7">
    <location>
        <begin position="19"/>
        <end position="80"/>
    </location>
</feature>
<dbReference type="Pfam" id="PF05175">
    <property type="entry name" value="MTS"/>
    <property type="match status" value="1"/>
</dbReference>
<dbReference type="SUPFAM" id="SSF53335">
    <property type="entry name" value="S-adenosyl-L-methionine-dependent methyltransferases"/>
    <property type="match status" value="1"/>
</dbReference>
<dbReference type="NCBIfam" id="TIGR00536">
    <property type="entry name" value="hemK_fam"/>
    <property type="match status" value="1"/>
</dbReference>
<dbReference type="Gene3D" id="1.10.8.10">
    <property type="entry name" value="DNA helicase RuvA subunit, C-terminal domain"/>
    <property type="match status" value="1"/>
</dbReference>
<evidence type="ECO:0000256" key="2">
    <source>
        <dbReference type="ARBA" id="ARBA00022603"/>
    </source>
</evidence>
<dbReference type="PANTHER" id="PTHR18895">
    <property type="entry name" value="HEMK METHYLTRANSFERASE"/>
    <property type="match status" value="1"/>
</dbReference>
<gene>
    <name evidence="8" type="ORF">SAMN02910418_00187</name>
</gene>
<dbReference type="EC" id="2.1.1.297" evidence="1"/>
<evidence type="ECO:0000256" key="1">
    <source>
        <dbReference type="ARBA" id="ARBA00012771"/>
    </source>
</evidence>
<dbReference type="GO" id="GO:0003676">
    <property type="term" value="F:nucleic acid binding"/>
    <property type="evidence" value="ECO:0007669"/>
    <property type="project" value="InterPro"/>
</dbReference>
<evidence type="ECO:0000313" key="8">
    <source>
        <dbReference type="EMBL" id="SDZ76981.1"/>
    </source>
</evidence>
<dbReference type="InterPro" id="IPR007848">
    <property type="entry name" value="Small_mtfrase_dom"/>
</dbReference>
<evidence type="ECO:0000259" key="6">
    <source>
        <dbReference type="Pfam" id="PF05175"/>
    </source>
</evidence>
<dbReference type="CDD" id="cd02440">
    <property type="entry name" value="AdoMet_MTases"/>
    <property type="match status" value="1"/>
</dbReference>
<reference evidence="9" key="1">
    <citation type="submission" date="2016-10" db="EMBL/GenBank/DDBJ databases">
        <authorList>
            <person name="Varghese N."/>
            <person name="Submissions S."/>
        </authorList>
    </citation>
    <scope>NUCLEOTIDE SEQUENCE [LARGE SCALE GENOMIC DNA]</scope>
    <source>
        <strain evidence="9">KPR-1</strain>
    </source>
</reference>
<proteinExistence type="predicted"/>
<dbReference type="InterPro" id="IPR029063">
    <property type="entry name" value="SAM-dependent_MTases_sf"/>
</dbReference>